<keyword evidence="2" id="KW-0732">Signal</keyword>
<proteinExistence type="predicted"/>
<accession>A0A4R7BCN1</accession>
<feature type="compositionally biased region" description="Gly residues" evidence="1">
    <location>
        <begin position="28"/>
        <end position="44"/>
    </location>
</feature>
<dbReference type="EMBL" id="SNZP01000001">
    <property type="protein sequence ID" value="TDR82708.1"/>
    <property type="molecule type" value="Genomic_DNA"/>
</dbReference>
<dbReference type="Gene3D" id="3.10.450.160">
    <property type="entry name" value="inner membrane protein cigr"/>
    <property type="match status" value="1"/>
</dbReference>
<evidence type="ECO:0000313" key="3">
    <source>
        <dbReference type="EMBL" id="TDR82708.1"/>
    </source>
</evidence>
<feature type="chain" id="PRO_5020610158" description="Nickel/cobalt transporter regulator" evidence="2">
    <location>
        <begin position="26"/>
        <end position="147"/>
    </location>
</feature>
<dbReference type="NCBIfam" id="NF040487">
    <property type="entry name" value="T3SS_CigR_fam"/>
    <property type="match status" value="1"/>
</dbReference>
<dbReference type="AlphaFoldDB" id="A0A4R7BCN1"/>
<reference evidence="3 4" key="1">
    <citation type="submission" date="2019-03" db="EMBL/GenBank/DDBJ databases">
        <title>Genomic Encyclopedia of Type Strains, Phase III (KMG-III): the genomes of soil and plant-associated and newly described type strains.</title>
        <authorList>
            <person name="Whitman W."/>
        </authorList>
    </citation>
    <scope>NUCLEOTIDE SEQUENCE [LARGE SCALE GENOMIC DNA]</scope>
    <source>
        <strain evidence="3 4">CECT 8976</strain>
    </source>
</reference>
<organism evidence="3 4">
    <name type="scientific">Paludibacterium purpuratum</name>
    <dbReference type="NCBI Taxonomy" id="1144873"/>
    <lineage>
        <taxon>Bacteria</taxon>
        <taxon>Pseudomonadati</taxon>
        <taxon>Pseudomonadota</taxon>
        <taxon>Betaproteobacteria</taxon>
        <taxon>Neisseriales</taxon>
        <taxon>Chromobacteriaceae</taxon>
        <taxon>Paludibacterium</taxon>
    </lineage>
</organism>
<dbReference type="OrthoDB" id="6433631at2"/>
<protein>
    <recommendedName>
        <fullName evidence="5">Nickel/cobalt transporter regulator</fullName>
    </recommendedName>
</protein>
<sequence length="147" mass="15162">MDKHRFVVSAVVLIASLAMAPTVMADPGGNGNGQGHGQGHGMGHGKSNKRMAQDEAAVGVGISYGQARALAVNDGLVGYPALPPGIAKNLARGKPLPPGIAKRLPPPGMLAQLPRDEAHEWRVAGDTLIQVSISTNTVSAVFRGVFK</sequence>
<comment type="caution">
    <text evidence="3">The sequence shown here is derived from an EMBL/GenBank/DDBJ whole genome shotgun (WGS) entry which is preliminary data.</text>
</comment>
<dbReference type="RefSeq" id="WP_133678038.1">
    <property type="nucleotide sequence ID" value="NZ_SNZP01000001.1"/>
</dbReference>
<feature type="signal peptide" evidence="2">
    <location>
        <begin position="1"/>
        <end position="25"/>
    </location>
</feature>
<evidence type="ECO:0000256" key="1">
    <source>
        <dbReference type="SAM" id="MobiDB-lite"/>
    </source>
</evidence>
<keyword evidence="4" id="KW-1185">Reference proteome</keyword>
<evidence type="ECO:0000256" key="2">
    <source>
        <dbReference type="SAM" id="SignalP"/>
    </source>
</evidence>
<feature type="region of interest" description="Disordered" evidence="1">
    <location>
        <begin position="27"/>
        <end position="50"/>
    </location>
</feature>
<evidence type="ECO:0000313" key="4">
    <source>
        <dbReference type="Proteomes" id="UP000295611"/>
    </source>
</evidence>
<dbReference type="Proteomes" id="UP000295611">
    <property type="component" value="Unassembled WGS sequence"/>
</dbReference>
<gene>
    <name evidence="3" type="ORF">DFP86_10197</name>
</gene>
<evidence type="ECO:0008006" key="5">
    <source>
        <dbReference type="Google" id="ProtNLM"/>
    </source>
</evidence>
<name>A0A4R7BCN1_9NEIS</name>